<protein>
    <recommendedName>
        <fullName evidence="3">Phospholipid/glycerol acyltransferase domain-containing protein</fullName>
    </recommendedName>
</protein>
<name>A0A1E4RCW3_9ASCO</name>
<feature type="transmembrane region" description="Helical" evidence="2">
    <location>
        <begin position="101"/>
        <end position="122"/>
    </location>
</feature>
<dbReference type="GO" id="GO:0008654">
    <property type="term" value="P:phospholipid biosynthetic process"/>
    <property type="evidence" value="ECO:0007669"/>
    <property type="project" value="EnsemblFungi"/>
</dbReference>
<dbReference type="Proteomes" id="UP000095085">
    <property type="component" value="Unassembled WGS sequence"/>
</dbReference>
<dbReference type="InterPro" id="IPR052744">
    <property type="entry name" value="GPAT/DAPAT"/>
</dbReference>
<dbReference type="InterPro" id="IPR002123">
    <property type="entry name" value="Plipid/glycerol_acylTrfase"/>
</dbReference>
<dbReference type="EMBL" id="KV454545">
    <property type="protein sequence ID" value="ODV65109.1"/>
    <property type="molecule type" value="Genomic_DNA"/>
</dbReference>
<evidence type="ECO:0000256" key="1">
    <source>
        <dbReference type="SAM" id="MobiDB-lite"/>
    </source>
</evidence>
<feature type="transmembrane region" description="Helical" evidence="2">
    <location>
        <begin position="586"/>
        <end position="605"/>
    </location>
</feature>
<evidence type="ECO:0000313" key="5">
    <source>
        <dbReference type="Proteomes" id="UP000095085"/>
    </source>
</evidence>
<feature type="compositionally biased region" description="Basic and acidic residues" evidence="1">
    <location>
        <begin position="60"/>
        <end position="81"/>
    </location>
</feature>
<dbReference type="SMART" id="SM00563">
    <property type="entry name" value="PlsC"/>
    <property type="match status" value="1"/>
</dbReference>
<dbReference type="GO" id="GO:0005783">
    <property type="term" value="C:endoplasmic reticulum"/>
    <property type="evidence" value="ECO:0007669"/>
    <property type="project" value="EnsemblFungi"/>
</dbReference>
<feature type="region of interest" description="Disordered" evidence="1">
    <location>
        <begin position="60"/>
        <end position="87"/>
    </location>
</feature>
<keyword evidence="2" id="KW-1133">Transmembrane helix</keyword>
<feature type="region of interest" description="Disordered" evidence="1">
    <location>
        <begin position="702"/>
        <end position="737"/>
    </location>
</feature>
<dbReference type="GO" id="GO:0004366">
    <property type="term" value="F:glycerol-3-phosphate O-acyltransferase activity"/>
    <property type="evidence" value="ECO:0007669"/>
    <property type="project" value="EnsemblFungi"/>
</dbReference>
<dbReference type="GO" id="GO:0016287">
    <property type="term" value="F:glycerone-phosphate O-acyltransferase activity"/>
    <property type="evidence" value="ECO:0007669"/>
    <property type="project" value="EnsemblFungi"/>
</dbReference>
<proteinExistence type="predicted"/>
<dbReference type="SUPFAM" id="SSF69593">
    <property type="entry name" value="Glycerol-3-phosphate (1)-acyltransferase"/>
    <property type="match status" value="1"/>
</dbReference>
<feature type="compositionally biased region" description="Low complexity" evidence="1">
    <location>
        <begin position="824"/>
        <end position="835"/>
    </location>
</feature>
<dbReference type="RefSeq" id="XP_020074176.1">
    <property type="nucleotide sequence ID" value="XM_020222394.1"/>
</dbReference>
<feature type="transmembrane region" description="Helical" evidence="2">
    <location>
        <begin position="551"/>
        <end position="574"/>
    </location>
</feature>
<keyword evidence="2" id="KW-0812">Transmembrane</keyword>
<reference evidence="5" key="1">
    <citation type="submission" date="2016-05" db="EMBL/GenBank/DDBJ databases">
        <title>Comparative genomics of biotechnologically important yeasts.</title>
        <authorList>
            <consortium name="DOE Joint Genome Institute"/>
            <person name="Riley R."/>
            <person name="Haridas S."/>
            <person name="Wolfe K.H."/>
            <person name="Lopes M.R."/>
            <person name="Hittinger C.T."/>
            <person name="Goker M."/>
            <person name="Salamov A."/>
            <person name="Wisecaver J."/>
            <person name="Long T.M."/>
            <person name="Aerts A.L."/>
            <person name="Barry K."/>
            <person name="Choi C."/>
            <person name="Clum A."/>
            <person name="Coughlan A.Y."/>
            <person name="Deshpande S."/>
            <person name="Douglass A.P."/>
            <person name="Hanson S.J."/>
            <person name="Klenk H.-P."/>
            <person name="Labutti K."/>
            <person name="Lapidus A."/>
            <person name="Lindquist E."/>
            <person name="Lipzen A."/>
            <person name="Meier-Kolthoff J.P."/>
            <person name="Ohm R.A."/>
            <person name="Otillar R.P."/>
            <person name="Pangilinan J."/>
            <person name="Peng Y."/>
            <person name="Rokas A."/>
            <person name="Rosa C.A."/>
            <person name="Scheuner C."/>
            <person name="Sibirny A.A."/>
            <person name="Slot J.C."/>
            <person name="Stielow J.B."/>
            <person name="Sun H."/>
            <person name="Kurtzman C.P."/>
            <person name="Blackwell M."/>
            <person name="Grigoriev I.V."/>
            <person name="Jeffries T.W."/>
        </authorList>
    </citation>
    <scope>NUCLEOTIDE SEQUENCE [LARGE SCALE GENOMIC DNA]</scope>
    <source>
        <strain evidence="5">NRRL Y-1933</strain>
    </source>
</reference>
<dbReference type="Pfam" id="PF01553">
    <property type="entry name" value="Acyltransferase"/>
    <property type="match status" value="1"/>
</dbReference>
<accession>A0A1E4RCW3</accession>
<dbReference type="STRING" id="984485.A0A1E4RCW3"/>
<keyword evidence="5" id="KW-1185">Reference proteome</keyword>
<sequence>MITEQVGEFSKENIIPEVHLIQPTPVASLDQTNDQNELSAELNKEAKLNDEANRVNEEAKLNEEANKVNEEANKVNEEAKLKTTPSNPDANLDFTYKPFKWYRLIVYDFILWIFTIIFDCFFREIRPRGAFRLPRSGPVIFVAAPHANQFVDPIILMNQVKRESGRRISFLIAAKSYNLKFIGSLSKCQLSIPVIRAQDCLVKGSGKIFIDFDSNPTLVKGEGTKFLSECMLKGLIALPQSLGASEIVDILSDTELIIRKEFKNTPQIKKLLTKGTSFKKADKVDQSNVYQLVFDHLSNGNCIGIFPEGGSHDRTDLLPIKAGVAVMALGAMNNDPNCNVKIVPCGMNYFNAHKFRSRAVVEFGHPIEIPKDLVKKYANPETNRESVKELLDLVTTGLKAVTVTCEDYDTLMVIQAARRLYAGNFAQYLPLPLVVEMNRRLVLGYQTFKNQPKVQEIKEKILNYNNNLKQLYLPDHHVEDCNESNKLRTLPIFLFRLLKLIFFFILSLPGATLFSPVFISAKIISSKKAKLALANSTVKIKANDVVATWKILIGMVIAPLVYSFYATIGTWYCYHYKIFSNSSSYIGSWLTLYMCGVLVTYAALITGEQGMDLFKSIRPLYLSLISGSSIRELKKQRNELSEEITELVNTFGPELFPNDFNLWEMKNNLRISDDVHYVDSDEEEEMKTQELRNRRLAKRKAAKLKAKQDKNSSETSINTPSDSELSLSKRSSSVSDGVSLMNSDNSLTNIPMFSDYHLHKNAKNPNIQVDSQLSSVMQSSSSIADDFNFKSANKQQSNFSKPNLLRDDSQIELNFTNKLDNENSYSEKPSSSIKSKLSDKIKRRVREGRDKVT</sequence>
<feature type="compositionally biased region" description="Low complexity" evidence="1">
    <location>
        <begin position="721"/>
        <end position="737"/>
    </location>
</feature>
<dbReference type="PANTHER" id="PTHR31605">
    <property type="entry name" value="GLYCEROL-3-PHOSPHATE O-ACYLTRANSFERASE 1"/>
    <property type="match status" value="1"/>
</dbReference>
<dbReference type="CDD" id="cd07992">
    <property type="entry name" value="LPLAT_AAK14816-like"/>
    <property type="match status" value="1"/>
</dbReference>
<evidence type="ECO:0000256" key="2">
    <source>
        <dbReference type="SAM" id="Phobius"/>
    </source>
</evidence>
<feature type="region of interest" description="Disordered" evidence="1">
    <location>
        <begin position="817"/>
        <end position="853"/>
    </location>
</feature>
<evidence type="ECO:0000259" key="3">
    <source>
        <dbReference type="SMART" id="SM00563"/>
    </source>
</evidence>
<feature type="domain" description="Phospholipid/glycerol acyltransferase" evidence="3">
    <location>
        <begin position="140"/>
        <end position="350"/>
    </location>
</feature>
<dbReference type="AlphaFoldDB" id="A0A1E4RCW3"/>
<evidence type="ECO:0000313" key="4">
    <source>
        <dbReference type="EMBL" id="ODV65109.1"/>
    </source>
</evidence>
<gene>
    <name evidence="4" type="ORF">HYPBUDRAFT_158670</name>
</gene>
<dbReference type="PANTHER" id="PTHR31605:SF0">
    <property type="entry name" value="GLYCEROL-3-PHOSPHATE O-ACYLTRANSFERASE 1"/>
    <property type="match status" value="1"/>
</dbReference>
<dbReference type="GeneID" id="30996943"/>
<feature type="transmembrane region" description="Helical" evidence="2">
    <location>
        <begin position="497"/>
        <end position="519"/>
    </location>
</feature>
<organism evidence="4 5">
    <name type="scientific">Hyphopichia burtonii NRRL Y-1933</name>
    <dbReference type="NCBI Taxonomy" id="984485"/>
    <lineage>
        <taxon>Eukaryota</taxon>
        <taxon>Fungi</taxon>
        <taxon>Dikarya</taxon>
        <taxon>Ascomycota</taxon>
        <taxon>Saccharomycotina</taxon>
        <taxon>Pichiomycetes</taxon>
        <taxon>Debaryomycetaceae</taxon>
        <taxon>Hyphopichia</taxon>
    </lineage>
</organism>
<dbReference type="OrthoDB" id="2427554at2759"/>
<keyword evidence="2" id="KW-0472">Membrane</keyword>